<dbReference type="Gene3D" id="3.40.228.10">
    <property type="entry name" value="Dimethylsulfoxide Reductase, domain 2"/>
    <property type="match status" value="1"/>
</dbReference>
<dbReference type="InterPro" id="IPR006963">
    <property type="entry name" value="Mopterin_OxRdtase_4Fe-4S_dom"/>
</dbReference>
<protein>
    <submittedName>
        <fullName evidence="9">Molybdopterin-dependent oxidoreductase</fullName>
    </submittedName>
</protein>
<reference evidence="9 10" key="1">
    <citation type="submission" date="2024-01" db="EMBL/GenBank/DDBJ databases">
        <title>novel species in genus Adlercreutzia.</title>
        <authorList>
            <person name="Liu X."/>
        </authorList>
    </citation>
    <scope>NUCLEOTIDE SEQUENCE [LARGE SCALE GENOMIC DNA]</scope>
    <source>
        <strain evidence="9 10">R7</strain>
    </source>
</reference>
<evidence type="ECO:0000313" key="9">
    <source>
        <dbReference type="EMBL" id="MEC4175083.1"/>
    </source>
</evidence>
<name>A0ABU6IF70_9ACTN</name>
<dbReference type="InterPro" id="IPR006656">
    <property type="entry name" value="Mopterin_OxRdtase"/>
</dbReference>
<keyword evidence="5" id="KW-0408">Iron</keyword>
<dbReference type="PROSITE" id="PS51318">
    <property type="entry name" value="TAT"/>
    <property type="match status" value="1"/>
</dbReference>
<dbReference type="Gene3D" id="3.40.50.740">
    <property type="match status" value="1"/>
</dbReference>
<dbReference type="InterPro" id="IPR009010">
    <property type="entry name" value="Asp_de-COase-like_dom_sf"/>
</dbReference>
<evidence type="ECO:0000256" key="3">
    <source>
        <dbReference type="ARBA" id="ARBA00022729"/>
    </source>
</evidence>
<feature type="domain" description="4Fe-4S Mo/W bis-MGD-type" evidence="8">
    <location>
        <begin position="59"/>
        <end position="120"/>
    </location>
</feature>
<dbReference type="InterPro" id="IPR050612">
    <property type="entry name" value="Prok_Mopterin_Oxidored"/>
</dbReference>
<sequence length="888" mass="97322">MAQTKEGHDPSKLTRRSFIKATTAATASVAVGGALAACAAPAPQEGLSETGAPSPETEGTWITAACWHNCGGRCLNKVLVKDGMPVRQKTDDTHEDSPDYPQQRGCLRGRSQTRQVLAEDRLKYPLKRKGWSPDAPNGEMRGKDEWERISWDEALDYVAEGLKKAKEQAGNRSILLSGGWNSGGSDMSRVLGLFGGYTEFWNTNSFGAWSKTPFVCGFHHSGNWDQTINDRFDLRNSEIIVMLSMNPAWSAMGSQTWNYWQAKQAGARFICIDPFYNDTYSLLEAEWLPVRPATDMAFMLAVAYAMLEQDDDKKLIDWDFLNNLTVGFDADHMPADAKENVNFKDYVMGAYDGTPKTPEWAEQICGVEAAKIRELAVLMGKDNKVAFLCGMASGRVHNVDNLPQLVMTLGAMGGHMGKSGHMTGSTMHATSGNGGDALIAAGSNGVEGIENPVDDSINANEVYDAILGGSYNWTGAGHAFSATQYQPGEKRDIDIRVIYHPAAADLQTSDGMKKGIEAHRKVDMVVTHAQFFTTNARYSDIILPVTTEWEKDWGFLGGTLVHSSNREMMVHYTKVIDPLYECKSDGEIAVELAKRLGVNENEVAPLTSGQMLYNTLATMTVLDSDGKTYVPAVNITADDIEAMGAEGDPVDGKLEYKELRELGVYQVKREQGDNYGYIAFEDYCNDPVANPLDTPSGKLEIYCQTLADLCNNMGWNQISPIPTYQHVVNGYEDTFSNWDAQEKGEYPLQVINPHYLRRSHTVFDNVGWLREAWANPVFLNTSDATEKGIADGDTVLVSTAYGQTLRNATLTQCLRPGVVAIPHGAWVDVDEETGVDRAGADNYLSGQVPNGLGTSGFNSVICKIEKYSGEALGADVDQPLRIVCKDGE</sequence>
<keyword evidence="4" id="KW-0560">Oxidoreductase</keyword>
<evidence type="ECO:0000256" key="6">
    <source>
        <dbReference type="ARBA" id="ARBA00023014"/>
    </source>
</evidence>
<dbReference type="Gene3D" id="2.20.25.90">
    <property type="entry name" value="ADC-like domains"/>
    <property type="match status" value="1"/>
</dbReference>
<feature type="signal peptide" evidence="7">
    <location>
        <begin position="1"/>
        <end position="36"/>
    </location>
</feature>
<dbReference type="InterPro" id="IPR006311">
    <property type="entry name" value="TAT_signal"/>
</dbReference>
<dbReference type="Gene3D" id="2.40.40.20">
    <property type="match status" value="1"/>
</dbReference>
<comment type="similarity">
    <text evidence="1">Belongs to the prokaryotic molybdopterin-containing oxidoreductase family.</text>
</comment>
<proteinExistence type="inferred from homology"/>
<dbReference type="NCBIfam" id="TIGR01409">
    <property type="entry name" value="TAT_signal_seq"/>
    <property type="match status" value="1"/>
</dbReference>
<gene>
    <name evidence="9" type="ORF">VIN30_01285</name>
</gene>
<evidence type="ECO:0000256" key="7">
    <source>
        <dbReference type="SAM" id="SignalP"/>
    </source>
</evidence>
<keyword evidence="6" id="KW-0411">Iron-sulfur</keyword>
<dbReference type="Pfam" id="PF00384">
    <property type="entry name" value="Molybdopterin"/>
    <property type="match status" value="1"/>
</dbReference>
<feature type="chain" id="PRO_5045568801" evidence="7">
    <location>
        <begin position="37"/>
        <end position="888"/>
    </location>
</feature>
<evidence type="ECO:0000256" key="5">
    <source>
        <dbReference type="ARBA" id="ARBA00023004"/>
    </source>
</evidence>
<dbReference type="PANTHER" id="PTHR43742:SF3">
    <property type="entry name" value="DIMETHYL SULFOXIDE REDUCTASE DMSA"/>
    <property type="match status" value="1"/>
</dbReference>
<evidence type="ECO:0000256" key="4">
    <source>
        <dbReference type="ARBA" id="ARBA00023002"/>
    </source>
</evidence>
<keyword evidence="2" id="KW-0479">Metal-binding</keyword>
<evidence type="ECO:0000313" key="10">
    <source>
        <dbReference type="Proteomes" id="UP001349994"/>
    </source>
</evidence>
<dbReference type="InterPro" id="IPR019546">
    <property type="entry name" value="TAT_signal_bac_arc"/>
</dbReference>
<evidence type="ECO:0000256" key="1">
    <source>
        <dbReference type="ARBA" id="ARBA00010312"/>
    </source>
</evidence>
<dbReference type="Proteomes" id="UP001349994">
    <property type="component" value="Unassembled WGS sequence"/>
</dbReference>
<dbReference type="PANTHER" id="PTHR43742">
    <property type="entry name" value="TRIMETHYLAMINE-N-OXIDE REDUCTASE"/>
    <property type="match status" value="1"/>
</dbReference>
<dbReference type="EMBL" id="JAYMFF010000002">
    <property type="protein sequence ID" value="MEC4175083.1"/>
    <property type="molecule type" value="Genomic_DNA"/>
</dbReference>
<dbReference type="InterPro" id="IPR006657">
    <property type="entry name" value="MoPterin_dinucl-bd_dom"/>
</dbReference>
<dbReference type="SUPFAM" id="SSF53706">
    <property type="entry name" value="Formate dehydrogenase/DMSO reductase, domains 1-3"/>
    <property type="match status" value="1"/>
</dbReference>
<keyword evidence="3 7" id="KW-0732">Signal</keyword>
<dbReference type="RefSeq" id="WP_326424762.1">
    <property type="nucleotide sequence ID" value="NZ_JAYMFF010000002.1"/>
</dbReference>
<dbReference type="SUPFAM" id="SSF50692">
    <property type="entry name" value="ADC-like"/>
    <property type="match status" value="1"/>
</dbReference>
<dbReference type="PROSITE" id="PS51669">
    <property type="entry name" value="4FE4S_MOW_BIS_MGD"/>
    <property type="match status" value="1"/>
</dbReference>
<organism evidence="9 10">
    <name type="scientific">Adlercreutzia wanghongyangiae</name>
    <dbReference type="NCBI Taxonomy" id="3111451"/>
    <lineage>
        <taxon>Bacteria</taxon>
        <taxon>Bacillati</taxon>
        <taxon>Actinomycetota</taxon>
        <taxon>Coriobacteriia</taxon>
        <taxon>Eggerthellales</taxon>
        <taxon>Eggerthellaceae</taxon>
        <taxon>Adlercreutzia</taxon>
    </lineage>
</organism>
<comment type="caution">
    <text evidence="9">The sequence shown here is derived from an EMBL/GenBank/DDBJ whole genome shotgun (WGS) entry which is preliminary data.</text>
</comment>
<dbReference type="Pfam" id="PF01568">
    <property type="entry name" value="Molydop_binding"/>
    <property type="match status" value="1"/>
</dbReference>
<evidence type="ECO:0000256" key="2">
    <source>
        <dbReference type="ARBA" id="ARBA00022723"/>
    </source>
</evidence>
<keyword evidence="10" id="KW-1185">Reference proteome</keyword>
<accession>A0ABU6IF70</accession>
<evidence type="ECO:0000259" key="8">
    <source>
        <dbReference type="PROSITE" id="PS51669"/>
    </source>
</evidence>